<dbReference type="PANTHER" id="PTHR46041">
    <property type="entry name" value="MITOCHONDRIAL INNER MEMBRANE PROTEASE SUBUNIT 2"/>
    <property type="match status" value="1"/>
</dbReference>
<keyword evidence="5 11" id="KW-0999">Mitochondrion inner membrane</keyword>
<evidence type="ECO:0000256" key="5">
    <source>
        <dbReference type="ARBA" id="ARBA00022792"/>
    </source>
</evidence>
<dbReference type="EMBL" id="JADGJW010000204">
    <property type="protein sequence ID" value="KAJ3221868.1"/>
    <property type="molecule type" value="Genomic_DNA"/>
</dbReference>
<dbReference type="SUPFAM" id="SSF51306">
    <property type="entry name" value="LexA/Signal peptidase"/>
    <property type="match status" value="1"/>
</dbReference>
<dbReference type="GO" id="GO:0006465">
    <property type="term" value="P:signal peptide processing"/>
    <property type="evidence" value="ECO:0007669"/>
    <property type="project" value="InterPro"/>
</dbReference>
<dbReference type="PANTHER" id="PTHR46041:SF2">
    <property type="entry name" value="MITOCHONDRIAL INNER MEMBRANE PROTEASE SUBUNIT 2"/>
    <property type="match status" value="1"/>
</dbReference>
<accession>A0AAD5Y0H6</accession>
<comment type="similarity">
    <text evidence="2">Belongs to the peptidase S26 family. IMP2 subfamily.</text>
</comment>
<evidence type="ECO:0000256" key="1">
    <source>
        <dbReference type="ARBA" id="ARBA00004434"/>
    </source>
</evidence>
<dbReference type="AlphaFoldDB" id="A0AAD5Y0H6"/>
<dbReference type="InterPro" id="IPR019533">
    <property type="entry name" value="Peptidase_S26"/>
</dbReference>
<evidence type="ECO:0000256" key="9">
    <source>
        <dbReference type="ARBA" id="ARBA00023136"/>
    </source>
</evidence>
<dbReference type="Proteomes" id="UP001211065">
    <property type="component" value="Unassembled WGS sequence"/>
</dbReference>
<comment type="subcellular location">
    <subcellularLocation>
        <location evidence="1">Mitochondrion inner membrane</location>
        <topology evidence="1">Single-pass membrane protein</topology>
    </subcellularLocation>
</comment>
<keyword evidence="14" id="KW-1185">Reference proteome</keyword>
<keyword evidence="8 11" id="KW-0496">Mitochondrion</keyword>
<keyword evidence="3 11" id="KW-0645">Protease</keyword>
<reference evidence="13" key="1">
    <citation type="submission" date="2020-05" db="EMBL/GenBank/DDBJ databases">
        <title>Phylogenomic resolution of chytrid fungi.</title>
        <authorList>
            <person name="Stajich J.E."/>
            <person name="Amses K."/>
            <person name="Simmons R."/>
            <person name="Seto K."/>
            <person name="Myers J."/>
            <person name="Bonds A."/>
            <person name="Quandt C.A."/>
            <person name="Barry K."/>
            <person name="Liu P."/>
            <person name="Grigoriev I."/>
            <person name="Longcore J.E."/>
            <person name="James T.Y."/>
        </authorList>
    </citation>
    <scope>NUCLEOTIDE SEQUENCE</scope>
    <source>
        <strain evidence="13">JEL0476</strain>
    </source>
</reference>
<dbReference type="GO" id="GO:0004252">
    <property type="term" value="F:serine-type endopeptidase activity"/>
    <property type="evidence" value="ECO:0007669"/>
    <property type="project" value="InterPro"/>
</dbReference>
<feature type="domain" description="Peptidase S26" evidence="12">
    <location>
        <begin position="9"/>
        <end position="95"/>
    </location>
</feature>
<evidence type="ECO:0000256" key="8">
    <source>
        <dbReference type="ARBA" id="ARBA00023128"/>
    </source>
</evidence>
<dbReference type="Gene3D" id="2.10.109.10">
    <property type="entry name" value="Umud Fragment, subunit A"/>
    <property type="match status" value="1"/>
</dbReference>
<dbReference type="GO" id="GO:0006627">
    <property type="term" value="P:protein processing involved in protein targeting to mitochondrion"/>
    <property type="evidence" value="ECO:0007669"/>
    <property type="project" value="InterPro"/>
</dbReference>
<dbReference type="InterPro" id="IPR037730">
    <property type="entry name" value="IMP2"/>
</dbReference>
<evidence type="ECO:0000256" key="10">
    <source>
        <dbReference type="PIRSR" id="PIRSR600223-1"/>
    </source>
</evidence>
<dbReference type="NCBIfam" id="TIGR02227">
    <property type="entry name" value="sigpep_I_bact"/>
    <property type="match status" value="1"/>
</dbReference>
<organism evidence="13 14">
    <name type="scientific">Clydaea vesicula</name>
    <dbReference type="NCBI Taxonomy" id="447962"/>
    <lineage>
        <taxon>Eukaryota</taxon>
        <taxon>Fungi</taxon>
        <taxon>Fungi incertae sedis</taxon>
        <taxon>Chytridiomycota</taxon>
        <taxon>Chytridiomycota incertae sedis</taxon>
        <taxon>Chytridiomycetes</taxon>
        <taxon>Lobulomycetales</taxon>
        <taxon>Lobulomycetaceae</taxon>
        <taxon>Clydaea</taxon>
    </lineage>
</organism>
<protein>
    <recommendedName>
        <fullName evidence="11">Mitochondrial inner membrane protease subunit</fullName>
        <ecNumber evidence="11">3.4.21.-</ecNumber>
    </recommendedName>
</protein>
<dbReference type="GO" id="GO:0042720">
    <property type="term" value="C:mitochondrial inner membrane peptidase complex"/>
    <property type="evidence" value="ECO:0007669"/>
    <property type="project" value="InterPro"/>
</dbReference>
<keyword evidence="9" id="KW-0472">Membrane</keyword>
<evidence type="ECO:0000256" key="11">
    <source>
        <dbReference type="RuleBase" id="RU362041"/>
    </source>
</evidence>
<proteinExistence type="inferred from homology"/>
<evidence type="ECO:0000259" key="12">
    <source>
        <dbReference type="Pfam" id="PF10502"/>
    </source>
</evidence>
<dbReference type="CDD" id="cd06530">
    <property type="entry name" value="S26_SPase_I"/>
    <property type="match status" value="1"/>
</dbReference>
<name>A0AAD5Y0H6_9FUNG</name>
<evidence type="ECO:0000313" key="13">
    <source>
        <dbReference type="EMBL" id="KAJ3221868.1"/>
    </source>
</evidence>
<sequence>MQVGKRLLQLMLPVPIIFFVSQKKFSITRIEGNSMNPTLEDKDIVLISKDLSVINRNDVLIFKSPLKEGEKICKRLIALPGDLVKPKYKDKKVLIPEGHCWIEGDGTGTDSNKFGVISIGLVDAVVLYKIYSENKNRTWNLPAFDFNRLMNGRLEIKESVVDLFSSEMMEALGYWKKR</sequence>
<dbReference type="EC" id="3.4.21.-" evidence="11"/>
<evidence type="ECO:0000256" key="6">
    <source>
        <dbReference type="ARBA" id="ARBA00022801"/>
    </source>
</evidence>
<evidence type="ECO:0000256" key="3">
    <source>
        <dbReference type="ARBA" id="ARBA00022670"/>
    </source>
</evidence>
<keyword evidence="4" id="KW-0812">Transmembrane</keyword>
<dbReference type="PRINTS" id="PR00727">
    <property type="entry name" value="LEADERPTASE"/>
</dbReference>
<dbReference type="PROSITE" id="PS00501">
    <property type="entry name" value="SPASE_I_1"/>
    <property type="match status" value="1"/>
</dbReference>
<feature type="active site" evidence="10">
    <location>
        <position position="74"/>
    </location>
</feature>
<evidence type="ECO:0000256" key="4">
    <source>
        <dbReference type="ARBA" id="ARBA00022692"/>
    </source>
</evidence>
<evidence type="ECO:0000313" key="14">
    <source>
        <dbReference type="Proteomes" id="UP001211065"/>
    </source>
</evidence>
<evidence type="ECO:0000256" key="2">
    <source>
        <dbReference type="ARBA" id="ARBA00007066"/>
    </source>
</evidence>
<dbReference type="InterPro" id="IPR019756">
    <property type="entry name" value="Pept_S26A_signal_pept_1_Ser-AS"/>
</dbReference>
<gene>
    <name evidence="13" type="ORF">HK099_003014</name>
</gene>
<evidence type="ECO:0000256" key="7">
    <source>
        <dbReference type="ARBA" id="ARBA00022989"/>
    </source>
</evidence>
<dbReference type="InterPro" id="IPR036286">
    <property type="entry name" value="LexA/Signal_pep-like_sf"/>
</dbReference>
<dbReference type="Pfam" id="PF10502">
    <property type="entry name" value="Peptidase_S26"/>
    <property type="match status" value="1"/>
</dbReference>
<comment type="caution">
    <text evidence="13">The sequence shown here is derived from an EMBL/GenBank/DDBJ whole genome shotgun (WGS) entry which is preliminary data.</text>
</comment>
<keyword evidence="7" id="KW-1133">Transmembrane helix</keyword>
<dbReference type="InterPro" id="IPR000223">
    <property type="entry name" value="Pept_S26A_signal_pept_1"/>
</dbReference>
<feature type="active site" evidence="10">
    <location>
        <position position="34"/>
    </location>
</feature>
<keyword evidence="6 11" id="KW-0378">Hydrolase</keyword>